<feature type="region of interest" description="Disordered" evidence="1">
    <location>
        <begin position="170"/>
        <end position="191"/>
    </location>
</feature>
<dbReference type="PANTHER" id="PTHR37256">
    <property type="entry name" value="E1A-BINDING PROTEIN P400-LIKE"/>
    <property type="match status" value="1"/>
</dbReference>
<evidence type="ECO:0000256" key="1">
    <source>
        <dbReference type="SAM" id="MobiDB-lite"/>
    </source>
</evidence>
<feature type="region of interest" description="Disordered" evidence="1">
    <location>
        <begin position="1"/>
        <end position="20"/>
    </location>
</feature>
<evidence type="ECO:0008006" key="4">
    <source>
        <dbReference type="Google" id="ProtNLM"/>
    </source>
</evidence>
<keyword evidence="3" id="KW-1185">Reference proteome</keyword>
<reference evidence="2" key="1">
    <citation type="submission" date="2023-10" db="EMBL/GenBank/DDBJ databases">
        <authorList>
            <person name="Domelevo Entfellner J.-B."/>
        </authorList>
    </citation>
    <scope>NUCLEOTIDE SEQUENCE</scope>
</reference>
<gene>
    <name evidence="2" type="ORF">AYBTSS11_LOCUS24421</name>
</gene>
<sequence>MEIHQDPLHLPPLPPPSEQYFADDHVEQLNTSNPKQATLNTKAPSCADGDGHVSPNRNLKKNGQHQQLKKQIRRRHPTNRPSQEKFLNMAEARREIVTALKYHRATKQASELQQLQHYHQHQSLAFQPSLLSRFSPDERFRSRRRPRMSPPFSTKIANFLHDFSLPSLPPPLPLPPPPPPPPPLPPAVPNSYSNSINSPFAHPPPTAETPNFILPSHSLGLNLNLHTFNSLEPTLLLNDKILDSTLLLNNNILEPTFFLNNDSNYSPPTFSSPPLLTDQDVPSMGISQSQGEGSSSVMNTIESSTTNQASGNMHVAMDEEGMAEIRALGEQHQMEWDDSMSLVTSVWWFNCLQQMEHNAHEVNTEDDRCHEIFDDELEFPIWEN</sequence>
<organism evidence="2 3">
    <name type="scientific">Sphenostylis stenocarpa</name>
    <dbReference type="NCBI Taxonomy" id="92480"/>
    <lineage>
        <taxon>Eukaryota</taxon>
        <taxon>Viridiplantae</taxon>
        <taxon>Streptophyta</taxon>
        <taxon>Embryophyta</taxon>
        <taxon>Tracheophyta</taxon>
        <taxon>Spermatophyta</taxon>
        <taxon>Magnoliopsida</taxon>
        <taxon>eudicotyledons</taxon>
        <taxon>Gunneridae</taxon>
        <taxon>Pentapetalae</taxon>
        <taxon>rosids</taxon>
        <taxon>fabids</taxon>
        <taxon>Fabales</taxon>
        <taxon>Fabaceae</taxon>
        <taxon>Papilionoideae</taxon>
        <taxon>50 kb inversion clade</taxon>
        <taxon>NPAAA clade</taxon>
        <taxon>indigoferoid/millettioid clade</taxon>
        <taxon>Phaseoleae</taxon>
        <taxon>Sphenostylis</taxon>
    </lineage>
</organism>
<evidence type="ECO:0000313" key="3">
    <source>
        <dbReference type="Proteomes" id="UP001189624"/>
    </source>
</evidence>
<feature type="compositionally biased region" description="Pro residues" evidence="1">
    <location>
        <begin position="170"/>
        <end position="188"/>
    </location>
</feature>
<feature type="compositionally biased region" description="Polar residues" evidence="1">
    <location>
        <begin position="31"/>
        <end position="43"/>
    </location>
</feature>
<dbReference type="EMBL" id="OY731405">
    <property type="protein sequence ID" value="CAJ1972372.1"/>
    <property type="molecule type" value="Genomic_DNA"/>
</dbReference>
<feature type="compositionally biased region" description="Basic residues" evidence="1">
    <location>
        <begin position="58"/>
        <end position="78"/>
    </location>
</feature>
<protein>
    <recommendedName>
        <fullName evidence="4">Hydroxyproline-rich glycoprotein family protein</fullName>
    </recommendedName>
</protein>
<dbReference type="AlphaFoldDB" id="A0AA86STH1"/>
<accession>A0AA86STH1</accession>
<feature type="region of interest" description="Disordered" evidence="1">
    <location>
        <begin position="31"/>
        <end position="82"/>
    </location>
</feature>
<dbReference type="PANTHER" id="PTHR37256:SF1">
    <property type="entry name" value="MYB-LIKE PROTEIN A"/>
    <property type="match status" value="1"/>
</dbReference>
<name>A0AA86STH1_9FABA</name>
<dbReference type="Proteomes" id="UP001189624">
    <property type="component" value="Chromosome 8"/>
</dbReference>
<dbReference type="Gramene" id="rna-AYBTSS11_LOCUS24421">
    <property type="protein sequence ID" value="CAJ1972372.1"/>
    <property type="gene ID" value="gene-AYBTSS11_LOCUS24421"/>
</dbReference>
<proteinExistence type="predicted"/>
<evidence type="ECO:0000313" key="2">
    <source>
        <dbReference type="EMBL" id="CAJ1972372.1"/>
    </source>
</evidence>